<proteinExistence type="predicted"/>
<dbReference type="PANTHER" id="PTHR47843">
    <property type="entry name" value="BTB DOMAIN-CONTAINING PROTEIN-RELATED"/>
    <property type="match status" value="1"/>
</dbReference>
<evidence type="ECO:0000313" key="2">
    <source>
        <dbReference type="EMBL" id="KAH7088276.1"/>
    </source>
</evidence>
<dbReference type="OrthoDB" id="194443at2759"/>
<dbReference type="Gene3D" id="3.30.710.10">
    <property type="entry name" value="Potassium Channel Kv1.1, Chain A"/>
    <property type="match status" value="1"/>
</dbReference>
<dbReference type="SUPFAM" id="SSF54695">
    <property type="entry name" value="POZ domain"/>
    <property type="match status" value="1"/>
</dbReference>
<reference evidence="2" key="1">
    <citation type="journal article" date="2021" name="Nat. Commun.">
        <title>Genetic determinants of endophytism in the Arabidopsis root mycobiome.</title>
        <authorList>
            <person name="Mesny F."/>
            <person name="Miyauchi S."/>
            <person name="Thiergart T."/>
            <person name="Pickel B."/>
            <person name="Atanasova L."/>
            <person name="Karlsson M."/>
            <person name="Huettel B."/>
            <person name="Barry K.W."/>
            <person name="Haridas S."/>
            <person name="Chen C."/>
            <person name="Bauer D."/>
            <person name="Andreopoulos W."/>
            <person name="Pangilinan J."/>
            <person name="LaButti K."/>
            <person name="Riley R."/>
            <person name="Lipzen A."/>
            <person name="Clum A."/>
            <person name="Drula E."/>
            <person name="Henrissat B."/>
            <person name="Kohler A."/>
            <person name="Grigoriev I.V."/>
            <person name="Martin F.M."/>
            <person name="Hacquard S."/>
        </authorList>
    </citation>
    <scope>NUCLEOTIDE SEQUENCE</scope>
    <source>
        <strain evidence="2">MPI-SDFR-AT-0120</strain>
    </source>
</reference>
<protein>
    <recommendedName>
        <fullName evidence="1">BTB domain-containing protein</fullName>
    </recommendedName>
</protein>
<gene>
    <name evidence="2" type="ORF">FB567DRAFT_334629</name>
</gene>
<dbReference type="Proteomes" id="UP000813461">
    <property type="component" value="Unassembled WGS sequence"/>
</dbReference>
<accession>A0A8K0R5Q7</accession>
<dbReference type="InterPro" id="IPR000210">
    <property type="entry name" value="BTB/POZ_dom"/>
</dbReference>
<dbReference type="InterPro" id="IPR011333">
    <property type="entry name" value="SKP1/BTB/POZ_sf"/>
</dbReference>
<name>A0A8K0R5Q7_9PLEO</name>
<comment type="caution">
    <text evidence="2">The sequence shown here is derived from an EMBL/GenBank/DDBJ whole genome shotgun (WGS) entry which is preliminary data.</text>
</comment>
<dbReference type="CDD" id="cd18186">
    <property type="entry name" value="BTB_POZ_ZBTB_KLHL-like"/>
    <property type="match status" value="1"/>
</dbReference>
<evidence type="ECO:0000259" key="1">
    <source>
        <dbReference type="PROSITE" id="PS50097"/>
    </source>
</evidence>
<organism evidence="2 3">
    <name type="scientific">Paraphoma chrysanthemicola</name>
    <dbReference type="NCBI Taxonomy" id="798071"/>
    <lineage>
        <taxon>Eukaryota</taxon>
        <taxon>Fungi</taxon>
        <taxon>Dikarya</taxon>
        <taxon>Ascomycota</taxon>
        <taxon>Pezizomycotina</taxon>
        <taxon>Dothideomycetes</taxon>
        <taxon>Pleosporomycetidae</taxon>
        <taxon>Pleosporales</taxon>
        <taxon>Pleosporineae</taxon>
        <taxon>Phaeosphaeriaceae</taxon>
        <taxon>Paraphoma</taxon>
    </lineage>
</organism>
<dbReference type="PROSITE" id="PS50097">
    <property type="entry name" value="BTB"/>
    <property type="match status" value="1"/>
</dbReference>
<feature type="domain" description="BTB" evidence="1">
    <location>
        <begin position="38"/>
        <end position="91"/>
    </location>
</feature>
<dbReference type="PANTHER" id="PTHR47843:SF2">
    <property type="entry name" value="BTB DOMAIN-CONTAINING PROTEIN"/>
    <property type="match status" value="1"/>
</dbReference>
<dbReference type="EMBL" id="JAGMVJ010000008">
    <property type="protein sequence ID" value="KAH7088276.1"/>
    <property type="molecule type" value="Genomic_DNA"/>
</dbReference>
<evidence type="ECO:0000313" key="3">
    <source>
        <dbReference type="Proteomes" id="UP000813461"/>
    </source>
</evidence>
<dbReference type="AlphaFoldDB" id="A0A8K0R5Q7"/>
<dbReference type="Pfam" id="PF00651">
    <property type="entry name" value="BTB"/>
    <property type="match status" value="1"/>
</dbReference>
<sequence>MAPSNNKREETIELLRGPVMGVTVTSSSSETATWGLPKALLSHHSGYFQRATRPGTFRESEDNKVTLEDFEPEIFKLFIEFMYYGRYTYQDDLADKLKVRDSAKAWVLGDYLDAVEFKNFAMRNLYDIYFPINGEPKTGIGPAAIEHCCSATLQDSPLQKLYLDCLIVYWHDNSVILYDSSCQWQWDEIWDRHRDLRNSILYHTNQAPEGRLEMKKALEIYFAALSITDEPDVSSL</sequence>
<keyword evidence="3" id="KW-1185">Reference proteome</keyword>